<dbReference type="InterPro" id="IPR053021">
    <property type="entry name" value="Chloroplast_ADK"/>
</dbReference>
<dbReference type="InterPro" id="IPR018962">
    <property type="entry name" value="DUF1995"/>
</dbReference>
<sequence length="377" mass="41222">MLLLVFVVLLSICLSNSFNPSPFLSGRGRQWKRTDRKGSALIELAAAGYAGPKTSSPLRIDTRSFLSRSTSGLTLPVSRISSGLALSAEADDSAEAAAPSSRASIYPPTSLDSMVDDVRRVVKRAKEQGINRQIVRTPLPRSTTAKDLGKLYEAKSSSYDEVLVPCDETWQGGIMQLYRACAPVCEQILRGVTNNALPPRVTEDRSVDESGVDGVGLFVTECTDPKEDATAFCQPTQEAIGSIESITSQAKDRLVMLMNPQWRDVDDALDTFSKDDSFFGKLSSFLGGKGATLQKLDDLGYQVTYCFDGYVCKGGNVWLLKTFDAPWHIYAENDDGDDYIFVGLKDNRPSYQDVDAMLTDKGITVKYARDIGMAPKL</sequence>
<keyword evidence="4" id="KW-1185">Reference proteome</keyword>
<dbReference type="OrthoDB" id="8026949at2759"/>
<proteinExistence type="predicted"/>
<dbReference type="PANTHER" id="PTHR35509">
    <property type="entry name" value="DOMAIN PROTEIN, PUTATIVE (DUF1995)-RELATED"/>
    <property type="match status" value="1"/>
</dbReference>
<comment type="caution">
    <text evidence="3">The sequence shown here is derived from an EMBL/GenBank/DDBJ whole genome shotgun (WGS) entry which is preliminary data.</text>
</comment>
<evidence type="ECO:0000256" key="1">
    <source>
        <dbReference type="SAM" id="SignalP"/>
    </source>
</evidence>
<feature type="chain" id="PRO_5040942804" description="DUF1995 domain-containing protein" evidence="1">
    <location>
        <begin position="18"/>
        <end position="377"/>
    </location>
</feature>
<organism evidence="3 4">
    <name type="scientific">Triparma laevis f. longispina</name>
    <dbReference type="NCBI Taxonomy" id="1714387"/>
    <lineage>
        <taxon>Eukaryota</taxon>
        <taxon>Sar</taxon>
        <taxon>Stramenopiles</taxon>
        <taxon>Ochrophyta</taxon>
        <taxon>Bolidophyceae</taxon>
        <taxon>Parmales</taxon>
        <taxon>Triparmaceae</taxon>
        <taxon>Triparma</taxon>
    </lineage>
</organism>
<reference evidence="4" key="1">
    <citation type="journal article" date="2023" name="Commun. Biol.">
        <title>Genome analysis of Parmales, the sister group of diatoms, reveals the evolutionary specialization of diatoms from phago-mixotrophs to photoautotrophs.</title>
        <authorList>
            <person name="Ban H."/>
            <person name="Sato S."/>
            <person name="Yoshikawa S."/>
            <person name="Yamada K."/>
            <person name="Nakamura Y."/>
            <person name="Ichinomiya M."/>
            <person name="Sato N."/>
            <person name="Blanc-Mathieu R."/>
            <person name="Endo H."/>
            <person name="Kuwata A."/>
            <person name="Ogata H."/>
        </authorList>
    </citation>
    <scope>NUCLEOTIDE SEQUENCE [LARGE SCALE GENOMIC DNA]</scope>
    <source>
        <strain evidence="4">NIES 3700</strain>
    </source>
</reference>
<evidence type="ECO:0000259" key="2">
    <source>
        <dbReference type="Pfam" id="PF09353"/>
    </source>
</evidence>
<dbReference type="Pfam" id="PF09353">
    <property type="entry name" value="DUF1995"/>
    <property type="match status" value="1"/>
</dbReference>
<feature type="signal peptide" evidence="1">
    <location>
        <begin position="1"/>
        <end position="17"/>
    </location>
</feature>
<dbReference type="EMBL" id="BRXW01000206">
    <property type="protein sequence ID" value="GMI13986.1"/>
    <property type="molecule type" value="Genomic_DNA"/>
</dbReference>
<protein>
    <recommendedName>
        <fullName evidence="2">DUF1995 domain-containing protein</fullName>
    </recommendedName>
</protein>
<dbReference type="Proteomes" id="UP001165122">
    <property type="component" value="Unassembled WGS sequence"/>
</dbReference>
<accession>A0A9W7KWP4</accession>
<dbReference type="PANTHER" id="PTHR35509:SF4">
    <property type="entry name" value="DUF1995 DOMAIN-CONTAINING PROTEIN"/>
    <property type="match status" value="1"/>
</dbReference>
<name>A0A9W7KWP4_9STRA</name>
<evidence type="ECO:0000313" key="4">
    <source>
        <dbReference type="Proteomes" id="UP001165122"/>
    </source>
</evidence>
<gene>
    <name evidence="3" type="ORF">TrLO_g2090</name>
</gene>
<keyword evidence="1" id="KW-0732">Signal</keyword>
<dbReference type="AlphaFoldDB" id="A0A9W7KWP4"/>
<evidence type="ECO:0000313" key="3">
    <source>
        <dbReference type="EMBL" id="GMI13986.1"/>
    </source>
</evidence>
<feature type="domain" description="DUF1995" evidence="2">
    <location>
        <begin position="108"/>
        <end position="355"/>
    </location>
</feature>